<evidence type="ECO:0000256" key="2">
    <source>
        <dbReference type="ARBA" id="ARBA00004555"/>
    </source>
</evidence>
<name>A0A8T0TFQ5_PANVG</name>
<dbReference type="GO" id="GO:0072583">
    <property type="term" value="P:clathrin-dependent endocytosis"/>
    <property type="evidence" value="ECO:0007669"/>
    <property type="project" value="InterPro"/>
</dbReference>
<dbReference type="GO" id="GO:0005545">
    <property type="term" value="F:1-phosphatidylinositol binding"/>
    <property type="evidence" value="ECO:0007669"/>
    <property type="project" value="InterPro"/>
</dbReference>
<dbReference type="GO" id="GO:0006900">
    <property type="term" value="P:vesicle budding from membrane"/>
    <property type="evidence" value="ECO:0007669"/>
    <property type="project" value="TreeGrafter"/>
</dbReference>
<dbReference type="SUPFAM" id="SSF48464">
    <property type="entry name" value="ENTH/VHS domain"/>
    <property type="match status" value="1"/>
</dbReference>
<feature type="domain" description="ENTH" evidence="10">
    <location>
        <begin position="27"/>
        <end position="165"/>
    </location>
</feature>
<keyword evidence="4" id="KW-0254">Endocytosis</keyword>
<feature type="region of interest" description="Disordered" evidence="9">
    <location>
        <begin position="318"/>
        <end position="364"/>
    </location>
</feature>
<dbReference type="InterPro" id="IPR014712">
    <property type="entry name" value="ANTH_dom_sf"/>
</dbReference>
<proteinExistence type="predicted"/>
<dbReference type="PANTHER" id="PTHR22951:SF32">
    <property type="entry name" value="OS06G0175500 PROTEIN"/>
    <property type="match status" value="1"/>
</dbReference>
<dbReference type="GO" id="GO:0048268">
    <property type="term" value="P:clathrin coat assembly"/>
    <property type="evidence" value="ECO:0007669"/>
    <property type="project" value="InterPro"/>
</dbReference>
<dbReference type="GO" id="GO:0000149">
    <property type="term" value="F:SNARE binding"/>
    <property type="evidence" value="ECO:0007669"/>
    <property type="project" value="TreeGrafter"/>
</dbReference>
<comment type="caution">
    <text evidence="11">The sequence shown here is derived from an EMBL/GenBank/DDBJ whole genome shotgun (WGS) entry which is preliminary data.</text>
</comment>
<evidence type="ECO:0000256" key="5">
    <source>
        <dbReference type="ARBA" id="ARBA00023034"/>
    </source>
</evidence>
<evidence type="ECO:0000256" key="4">
    <source>
        <dbReference type="ARBA" id="ARBA00022583"/>
    </source>
</evidence>
<dbReference type="Gene3D" id="1.25.40.90">
    <property type="match status" value="1"/>
</dbReference>
<feature type="compositionally biased region" description="Polar residues" evidence="9">
    <location>
        <begin position="410"/>
        <end position="421"/>
    </location>
</feature>
<organism evidence="11 12">
    <name type="scientific">Panicum virgatum</name>
    <name type="common">Blackwell switchgrass</name>
    <dbReference type="NCBI Taxonomy" id="38727"/>
    <lineage>
        <taxon>Eukaryota</taxon>
        <taxon>Viridiplantae</taxon>
        <taxon>Streptophyta</taxon>
        <taxon>Embryophyta</taxon>
        <taxon>Tracheophyta</taxon>
        <taxon>Spermatophyta</taxon>
        <taxon>Magnoliopsida</taxon>
        <taxon>Liliopsida</taxon>
        <taxon>Poales</taxon>
        <taxon>Poaceae</taxon>
        <taxon>PACMAD clade</taxon>
        <taxon>Panicoideae</taxon>
        <taxon>Panicodae</taxon>
        <taxon>Paniceae</taxon>
        <taxon>Panicinae</taxon>
        <taxon>Panicum</taxon>
        <taxon>Panicum sect. Hiantes</taxon>
    </lineage>
</organism>
<protein>
    <recommendedName>
        <fullName evidence="10">ENTH domain-containing protein</fullName>
    </recommendedName>
</protein>
<evidence type="ECO:0000313" key="11">
    <source>
        <dbReference type="EMBL" id="KAG2609780.1"/>
    </source>
</evidence>
<dbReference type="GO" id="GO:0032050">
    <property type="term" value="F:clathrin heavy chain binding"/>
    <property type="evidence" value="ECO:0007669"/>
    <property type="project" value="TreeGrafter"/>
</dbReference>
<dbReference type="FunFam" id="1.20.58.150:FF:000006">
    <property type="entry name" value="putative clathrin assembly protein At5g35200"/>
    <property type="match status" value="1"/>
</dbReference>
<dbReference type="PANTHER" id="PTHR22951">
    <property type="entry name" value="CLATHRIN ASSEMBLY PROTEIN"/>
    <property type="match status" value="1"/>
</dbReference>
<dbReference type="InterPro" id="IPR048050">
    <property type="entry name" value="ANTH_N_plant"/>
</dbReference>
<evidence type="ECO:0000256" key="7">
    <source>
        <dbReference type="ARBA" id="ARBA00023176"/>
    </source>
</evidence>
<dbReference type="PROSITE" id="PS50942">
    <property type="entry name" value="ENTH"/>
    <property type="match status" value="1"/>
</dbReference>
<keyword evidence="6" id="KW-0472">Membrane</keyword>
<dbReference type="Gene3D" id="1.20.58.150">
    <property type="entry name" value="ANTH domain"/>
    <property type="match status" value="1"/>
</dbReference>
<evidence type="ECO:0000313" key="12">
    <source>
        <dbReference type="Proteomes" id="UP000823388"/>
    </source>
</evidence>
<dbReference type="InterPro" id="IPR045192">
    <property type="entry name" value="AP180-like"/>
</dbReference>
<dbReference type="FunFam" id="1.25.40.90:FF:000005">
    <property type="entry name" value="Clathrin assembly protein AP180"/>
    <property type="match status" value="1"/>
</dbReference>
<dbReference type="Pfam" id="PF07651">
    <property type="entry name" value="ANTH"/>
    <property type="match status" value="1"/>
</dbReference>
<keyword evidence="5" id="KW-0333">Golgi apparatus</keyword>
<feature type="region of interest" description="Disordered" evidence="9">
    <location>
        <begin position="410"/>
        <end position="551"/>
    </location>
</feature>
<dbReference type="InterPro" id="IPR011417">
    <property type="entry name" value="ANTH_dom"/>
</dbReference>
<evidence type="ECO:0000259" key="10">
    <source>
        <dbReference type="PROSITE" id="PS50942"/>
    </source>
</evidence>
<dbReference type="CDD" id="cd03564">
    <property type="entry name" value="ANTH_N"/>
    <property type="match status" value="1"/>
</dbReference>
<comment type="subcellular location">
    <subcellularLocation>
        <location evidence="1">Cytoplasmic vesicle</location>
        <location evidence="1">Clathrin-coated vesicle</location>
    </subcellularLocation>
    <subcellularLocation>
        <location evidence="2">Golgi apparatus</location>
    </subcellularLocation>
    <subcellularLocation>
        <location evidence="3">Membrane</location>
        <location evidence="3">Clathrin-coated pit</location>
    </subcellularLocation>
</comment>
<dbReference type="SMART" id="SM00273">
    <property type="entry name" value="ENTH"/>
    <property type="match status" value="1"/>
</dbReference>
<accession>A0A8T0TFQ5</accession>
<dbReference type="GO" id="GO:0005905">
    <property type="term" value="C:clathrin-coated pit"/>
    <property type="evidence" value="ECO:0007669"/>
    <property type="project" value="UniProtKB-SubCell"/>
</dbReference>
<dbReference type="InterPro" id="IPR008942">
    <property type="entry name" value="ENTH_VHS"/>
</dbReference>
<sequence>MAVGGTQPTLRKYLGALKDTTTVSLAKVNSDYKDLDIAIVKATNHVERPSKEKYIREIFLSISAARPRADVAYCIHALARRLSKTRNWAVALKTLIVIHRALREVDPTFREELINYGRSRSHMLNMAYFKDDSSAEAWDYSAWVRIYALYLEERLECFRVLKYDVETDPPRSRDLETAALLDHLPALQQLLFRLLACQPQGASSYNIIIQHALSMVALESVKIYTAISDGTINLVDKFFEMQRNDAVRALDIYKRATNQAERLSEFYEVCKTIHIGRGEKFLKIEQPPASFLQTMEEYVRDAPTMAKEKAVLAIEYKKEPEEEEKPASPPAPEPEQAQPEPEPEPEPAVEEPPVAEPDLLGLNEPSPAATAIEEQNALALAIVPIDDVPKAAPAFENGVTGWELALVTAPSSTETAVTSSKKLPVRRREPESEPAGGELQPLGCGGPGPYAADDGAGDAGPFLRVGRVRGAPRGADGRHGAAAAGLPAAAADDDGDGRAGRRRPPPDADADADAGAAEPREPVRQPLRPRRRAPLRRRRHAAPRRPRQRLHGAHLAVGSWSGSTTTLHYTILFVQVFLACHCEEEICSTRTDRETGTG</sequence>
<dbReference type="GO" id="GO:0030136">
    <property type="term" value="C:clathrin-coated vesicle"/>
    <property type="evidence" value="ECO:0007669"/>
    <property type="project" value="UniProtKB-SubCell"/>
</dbReference>
<evidence type="ECO:0000256" key="9">
    <source>
        <dbReference type="SAM" id="MobiDB-lite"/>
    </source>
</evidence>
<keyword evidence="7" id="KW-0168">Coated pit</keyword>
<evidence type="ECO:0000256" key="8">
    <source>
        <dbReference type="ARBA" id="ARBA00023329"/>
    </source>
</evidence>
<keyword evidence="12" id="KW-1185">Reference proteome</keyword>
<dbReference type="SUPFAM" id="SSF89009">
    <property type="entry name" value="GAT-like domain"/>
    <property type="match status" value="1"/>
</dbReference>
<gene>
    <name evidence="11" type="ORF">PVAP13_4KG069400</name>
</gene>
<evidence type="ECO:0000256" key="3">
    <source>
        <dbReference type="ARBA" id="ARBA00004600"/>
    </source>
</evidence>
<dbReference type="AlphaFoldDB" id="A0A8T0TFQ5"/>
<dbReference type="EMBL" id="CM029043">
    <property type="protein sequence ID" value="KAG2609780.1"/>
    <property type="molecule type" value="Genomic_DNA"/>
</dbReference>
<evidence type="ECO:0000256" key="6">
    <source>
        <dbReference type="ARBA" id="ARBA00023136"/>
    </source>
</evidence>
<feature type="compositionally biased region" description="Basic residues" evidence="9">
    <location>
        <begin position="527"/>
        <end position="551"/>
    </location>
</feature>
<dbReference type="GO" id="GO:0005546">
    <property type="term" value="F:phosphatidylinositol-4,5-bisphosphate binding"/>
    <property type="evidence" value="ECO:0007669"/>
    <property type="project" value="TreeGrafter"/>
</dbReference>
<reference evidence="11" key="1">
    <citation type="submission" date="2020-05" db="EMBL/GenBank/DDBJ databases">
        <title>WGS assembly of Panicum virgatum.</title>
        <authorList>
            <person name="Lovell J.T."/>
            <person name="Jenkins J."/>
            <person name="Shu S."/>
            <person name="Juenger T.E."/>
            <person name="Schmutz J."/>
        </authorList>
    </citation>
    <scope>NUCLEOTIDE SEQUENCE</scope>
    <source>
        <strain evidence="11">AP13</strain>
    </source>
</reference>
<keyword evidence="8" id="KW-0968">Cytoplasmic vesicle</keyword>
<evidence type="ECO:0000256" key="1">
    <source>
        <dbReference type="ARBA" id="ARBA00004132"/>
    </source>
</evidence>
<dbReference type="InterPro" id="IPR013809">
    <property type="entry name" value="ENTH"/>
</dbReference>
<dbReference type="GO" id="GO:0005794">
    <property type="term" value="C:Golgi apparatus"/>
    <property type="evidence" value="ECO:0007669"/>
    <property type="project" value="UniProtKB-SubCell"/>
</dbReference>
<feature type="compositionally biased region" description="Low complexity" evidence="9">
    <location>
        <begin position="449"/>
        <end position="490"/>
    </location>
</feature>
<dbReference type="Proteomes" id="UP000823388">
    <property type="component" value="Chromosome 4K"/>
</dbReference>